<dbReference type="EC" id="3.2.1.22" evidence="11"/>
<proteinExistence type="inferred from homology"/>
<comment type="caution">
    <text evidence="15">The sequence shown here is derived from an EMBL/GenBank/DDBJ whole genome shotgun (WGS) entry which is preliminary data.</text>
</comment>
<dbReference type="InterPro" id="IPR000111">
    <property type="entry name" value="Glyco_hydro_27/36_CS"/>
</dbReference>
<evidence type="ECO:0000256" key="7">
    <source>
        <dbReference type="ARBA" id="ARBA00022801"/>
    </source>
</evidence>
<keyword evidence="16" id="KW-1185">Reference proteome</keyword>
<dbReference type="InterPro" id="IPR002241">
    <property type="entry name" value="Glyco_hydro_27"/>
</dbReference>
<dbReference type="Pfam" id="PF16499">
    <property type="entry name" value="Melibiase_2"/>
    <property type="match status" value="2"/>
</dbReference>
<dbReference type="AlphaFoldDB" id="A0A2B7XZV5"/>
<evidence type="ECO:0000256" key="2">
    <source>
        <dbReference type="ARBA" id="ARBA00003969"/>
    </source>
</evidence>
<keyword evidence="7 11" id="KW-0378">Hydrolase</keyword>
<evidence type="ECO:0000256" key="11">
    <source>
        <dbReference type="RuleBase" id="RU361168"/>
    </source>
</evidence>
<evidence type="ECO:0000313" key="16">
    <source>
        <dbReference type="Proteomes" id="UP000224634"/>
    </source>
</evidence>
<dbReference type="OrthoDB" id="5795902at2759"/>
<organism evidence="15 16">
    <name type="scientific">Polytolypa hystricis (strain UAMH7299)</name>
    <dbReference type="NCBI Taxonomy" id="1447883"/>
    <lineage>
        <taxon>Eukaryota</taxon>
        <taxon>Fungi</taxon>
        <taxon>Dikarya</taxon>
        <taxon>Ascomycota</taxon>
        <taxon>Pezizomycotina</taxon>
        <taxon>Eurotiomycetes</taxon>
        <taxon>Eurotiomycetidae</taxon>
        <taxon>Onygenales</taxon>
        <taxon>Onygenales incertae sedis</taxon>
        <taxon>Polytolypa</taxon>
    </lineage>
</organism>
<dbReference type="PROSITE" id="PS00512">
    <property type="entry name" value="ALPHA_GALACTOSIDASE"/>
    <property type="match status" value="1"/>
</dbReference>
<accession>A0A2B7XZV5</accession>
<evidence type="ECO:0000256" key="12">
    <source>
        <dbReference type="SAM" id="MobiDB-lite"/>
    </source>
</evidence>
<dbReference type="PANTHER" id="PTHR11452">
    <property type="entry name" value="ALPHA-GALACTOSIDASE/ALPHA-N-ACETYLGALACTOSAMINIDASE"/>
    <property type="match status" value="1"/>
</dbReference>
<dbReference type="STRING" id="1447883.A0A2B7XZV5"/>
<dbReference type="CDD" id="cd14792">
    <property type="entry name" value="GH27"/>
    <property type="match status" value="1"/>
</dbReference>
<evidence type="ECO:0000256" key="13">
    <source>
        <dbReference type="SAM" id="SignalP"/>
    </source>
</evidence>
<keyword evidence="6 13" id="KW-0732">Signal</keyword>
<evidence type="ECO:0000256" key="4">
    <source>
        <dbReference type="ARBA" id="ARBA00009743"/>
    </source>
</evidence>
<dbReference type="GO" id="GO:0005975">
    <property type="term" value="P:carbohydrate metabolic process"/>
    <property type="evidence" value="ECO:0007669"/>
    <property type="project" value="InterPro"/>
</dbReference>
<evidence type="ECO:0000256" key="1">
    <source>
        <dbReference type="ARBA" id="ARBA00001255"/>
    </source>
</evidence>
<reference evidence="15 16" key="1">
    <citation type="submission" date="2017-10" db="EMBL/GenBank/DDBJ databases">
        <title>Comparative genomics in systemic dimorphic fungi from Ajellomycetaceae.</title>
        <authorList>
            <person name="Munoz J.F."/>
            <person name="Mcewen J.G."/>
            <person name="Clay O.K."/>
            <person name="Cuomo C.A."/>
        </authorList>
    </citation>
    <scope>NUCLEOTIDE SEQUENCE [LARGE SCALE GENOMIC DNA]</scope>
    <source>
        <strain evidence="15 16">UAMH7299</strain>
    </source>
</reference>
<gene>
    <name evidence="15" type="ORF">AJ80_06019</name>
</gene>
<dbReference type="EMBL" id="PDNA01000096">
    <property type="protein sequence ID" value="PGH14152.1"/>
    <property type="molecule type" value="Genomic_DNA"/>
</dbReference>
<dbReference type="Pfam" id="PF17801">
    <property type="entry name" value="Melibiase_C"/>
    <property type="match status" value="1"/>
</dbReference>
<dbReference type="Gene3D" id="2.60.40.1180">
    <property type="entry name" value="Golgi alpha-mannosidase II"/>
    <property type="match status" value="1"/>
</dbReference>
<evidence type="ECO:0000256" key="6">
    <source>
        <dbReference type="ARBA" id="ARBA00022729"/>
    </source>
</evidence>
<comment type="similarity">
    <text evidence="4 11">Belongs to the glycosyl hydrolase 27 family.</text>
</comment>
<evidence type="ECO:0000256" key="9">
    <source>
        <dbReference type="ARBA" id="ARBA00023180"/>
    </source>
</evidence>
<dbReference type="InterPro" id="IPR017853">
    <property type="entry name" value="GH"/>
</dbReference>
<evidence type="ECO:0000256" key="10">
    <source>
        <dbReference type="ARBA" id="ARBA00023295"/>
    </source>
</evidence>
<feature type="signal peptide" evidence="13">
    <location>
        <begin position="1"/>
        <end position="19"/>
    </location>
</feature>
<name>A0A2B7XZV5_POLH7</name>
<dbReference type="GO" id="GO:0004557">
    <property type="term" value="F:alpha-galactosidase activity"/>
    <property type="evidence" value="ECO:0007669"/>
    <property type="project" value="UniProtKB-EC"/>
</dbReference>
<sequence>MRSLTAFLATSATLSVTTALISPDGVGRLPAMGWSSWNEYEDRINETVFIRVAELLNELGLKDRGYEYVNIDDTWSDKENGRDEETKVLIPDAVKFPRGISHLADKVHELGLKLGIYSDAGSTTCGGYEGSLGYEEIDAATFAKWGVDYLKYDNCDVPEEWNDEWRWWPELWYGGPPRENQSEGDPGYTSGLPAPDGYDWATSNTSRRFLAMRDALVKQDRTIQYSICAWGHAHVDQWGGDTGHSWRMWGDIYPIWEGTYTWSWGLMPILNHAAFFTSAGDFWAHNDYDMLEVGNGNLTLEENRSHFALWAALKSPLIIGTPLEGIKPEILDILSNRELIAFNQDTKYGISAIPYKWGTNPDFTWNQTHPAEFYVGPSSKGLHVFVLNSFNKTVKKEVNFAEVPGLKGGRKQKYRVHDMWTGKELGVHKGGITLKLKAHDTAALRITEVNGRHPAPNFKTPRNWGQIPKPSVPKPGRKPSWW</sequence>
<keyword evidence="8 11" id="KW-1015">Disulfide bond</keyword>
<dbReference type="PANTHER" id="PTHR11452:SF61">
    <property type="entry name" value="ALPHA-GALACTOSIDASE B-RELATED"/>
    <property type="match status" value="1"/>
</dbReference>
<dbReference type="InterPro" id="IPR013785">
    <property type="entry name" value="Aldolase_TIM"/>
</dbReference>
<evidence type="ECO:0000256" key="3">
    <source>
        <dbReference type="ARBA" id="ARBA00004613"/>
    </source>
</evidence>
<dbReference type="InterPro" id="IPR013780">
    <property type="entry name" value="Glyco_hydro_b"/>
</dbReference>
<dbReference type="Gene3D" id="3.20.20.70">
    <property type="entry name" value="Aldolase class I"/>
    <property type="match status" value="1"/>
</dbReference>
<evidence type="ECO:0000256" key="8">
    <source>
        <dbReference type="ARBA" id="ARBA00023157"/>
    </source>
</evidence>
<comment type="subcellular location">
    <subcellularLocation>
        <location evidence="3">Secreted</location>
    </subcellularLocation>
</comment>
<keyword evidence="9" id="KW-0325">Glycoprotein</keyword>
<comment type="catalytic activity">
    <reaction evidence="1 11">
        <text>Hydrolysis of terminal, non-reducing alpha-D-galactose residues in alpha-D-galactosides, including galactose oligosaccharides, galactomannans and galactolipids.</text>
        <dbReference type="EC" id="3.2.1.22"/>
    </reaction>
</comment>
<comment type="function">
    <text evidence="2">Hydrolyzes a variety of simple alpha-D-galactoside as well as more complex molecules such as oligosaccharides and polysaccharides.</text>
</comment>
<evidence type="ECO:0000256" key="5">
    <source>
        <dbReference type="ARBA" id="ARBA00022525"/>
    </source>
</evidence>
<feature type="region of interest" description="Disordered" evidence="12">
    <location>
        <begin position="451"/>
        <end position="482"/>
    </location>
</feature>
<keyword evidence="10 11" id="KW-0326">Glycosidase</keyword>
<protein>
    <recommendedName>
        <fullName evidence="11">Alpha-galactosidase</fullName>
        <ecNumber evidence="11">3.2.1.22</ecNumber>
    </recommendedName>
    <alternativeName>
        <fullName evidence="11">Melibiase</fullName>
    </alternativeName>
</protein>
<dbReference type="SUPFAM" id="SSF51011">
    <property type="entry name" value="Glycosyl hydrolase domain"/>
    <property type="match status" value="1"/>
</dbReference>
<evidence type="ECO:0000259" key="14">
    <source>
        <dbReference type="Pfam" id="PF17801"/>
    </source>
</evidence>
<dbReference type="PRINTS" id="PR00740">
    <property type="entry name" value="GLHYDRLASE27"/>
</dbReference>
<dbReference type="GO" id="GO:0005576">
    <property type="term" value="C:extracellular region"/>
    <property type="evidence" value="ECO:0007669"/>
    <property type="project" value="UniProtKB-SubCell"/>
</dbReference>
<dbReference type="Proteomes" id="UP000224634">
    <property type="component" value="Unassembled WGS sequence"/>
</dbReference>
<dbReference type="SUPFAM" id="SSF51445">
    <property type="entry name" value="(Trans)glycosidases"/>
    <property type="match status" value="1"/>
</dbReference>
<feature type="domain" description="Alpha galactosidase C-terminal" evidence="14">
    <location>
        <begin position="369"/>
        <end position="446"/>
    </location>
</feature>
<evidence type="ECO:0000313" key="15">
    <source>
        <dbReference type="EMBL" id="PGH14152.1"/>
    </source>
</evidence>
<keyword evidence="5" id="KW-0964">Secreted</keyword>
<dbReference type="InterPro" id="IPR041233">
    <property type="entry name" value="Melibiase_C"/>
</dbReference>
<feature type="chain" id="PRO_5013355794" description="Alpha-galactosidase" evidence="13">
    <location>
        <begin position="20"/>
        <end position="482"/>
    </location>
</feature>